<organism evidence="1 2">
    <name type="scientific">Prochlorococcus marinus str. GP2</name>
    <dbReference type="NCBI Taxonomy" id="59925"/>
    <lineage>
        <taxon>Bacteria</taxon>
        <taxon>Bacillati</taxon>
        <taxon>Cyanobacteriota</taxon>
        <taxon>Cyanophyceae</taxon>
        <taxon>Synechococcales</taxon>
        <taxon>Prochlorococcaceae</taxon>
        <taxon>Prochlorococcus</taxon>
    </lineage>
</organism>
<sequence>MRDEQMKKGTYDSGLPEGYESWAFEHLKELVKIPIYKKRIEQHLSQLDLSISNREKELNQTYLAEELAKMKTRKELIESVL</sequence>
<dbReference type="EMBL" id="JNAH01000008">
    <property type="protein sequence ID" value="KGF85314.1"/>
    <property type="molecule type" value="Genomic_DNA"/>
</dbReference>
<name>A0A0A1ZB04_PROMR</name>
<protein>
    <submittedName>
        <fullName evidence="1">Uncharacterized protein</fullName>
    </submittedName>
</protein>
<evidence type="ECO:0000313" key="2">
    <source>
        <dbReference type="Proteomes" id="UP000030598"/>
    </source>
</evidence>
<accession>A0A0A1ZB04</accession>
<dbReference type="STRING" id="59925.EU91_1414"/>
<dbReference type="Proteomes" id="UP000030598">
    <property type="component" value="Unassembled WGS sequence"/>
</dbReference>
<gene>
    <name evidence="1" type="ORF">EU91_1414</name>
</gene>
<dbReference type="AlphaFoldDB" id="A0A0A1ZB04"/>
<evidence type="ECO:0000313" key="1">
    <source>
        <dbReference type="EMBL" id="KGF85314.1"/>
    </source>
</evidence>
<proteinExistence type="predicted"/>
<reference evidence="2" key="1">
    <citation type="journal article" date="2014" name="Sci. Data">
        <title>Genomes of diverse isolates of the marine cyanobacterium Prochlorococcus.</title>
        <authorList>
            <person name="Biller S."/>
            <person name="Berube P."/>
            <person name="Thompson J."/>
            <person name="Kelly L."/>
            <person name="Roggensack S."/>
            <person name="Awad L."/>
            <person name="Roache-Johnson K."/>
            <person name="Ding H."/>
            <person name="Giovannoni S.J."/>
            <person name="Moore L.R."/>
            <person name="Chisholm S.W."/>
        </authorList>
    </citation>
    <scope>NUCLEOTIDE SEQUENCE [LARGE SCALE GENOMIC DNA]</scope>
    <source>
        <strain evidence="2">GP2</strain>
    </source>
</reference>
<comment type="caution">
    <text evidence="1">The sequence shown here is derived from an EMBL/GenBank/DDBJ whole genome shotgun (WGS) entry which is preliminary data.</text>
</comment>